<keyword evidence="2" id="KW-0812">Transmembrane</keyword>
<evidence type="ECO:0000256" key="1">
    <source>
        <dbReference type="SAM" id="MobiDB-lite"/>
    </source>
</evidence>
<reference evidence="3" key="1">
    <citation type="journal article" date="2023" name="Science">
        <title>Genome structures resolve the early diversification of teleost fishes.</title>
        <authorList>
            <person name="Parey E."/>
            <person name="Louis A."/>
            <person name="Montfort J."/>
            <person name="Bouchez O."/>
            <person name="Roques C."/>
            <person name="Iampietro C."/>
            <person name="Lluch J."/>
            <person name="Castinel A."/>
            <person name="Donnadieu C."/>
            <person name="Desvignes T."/>
            <person name="Floi Bucao C."/>
            <person name="Jouanno E."/>
            <person name="Wen M."/>
            <person name="Mejri S."/>
            <person name="Dirks R."/>
            <person name="Jansen H."/>
            <person name="Henkel C."/>
            <person name="Chen W.J."/>
            <person name="Zahm M."/>
            <person name="Cabau C."/>
            <person name="Klopp C."/>
            <person name="Thompson A.W."/>
            <person name="Robinson-Rechavi M."/>
            <person name="Braasch I."/>
            <person name="Lecointre G."/>
            <person name="Bobe J."/>
            <person name="Postlethwait J.H."/>
            <person name="Berthelot C."/>
            <person name="Roest Crollius H."/>
            <person name="Guiguen Y."/>
        </authorList>
    </citation>
    <scope>NUCLEOTIDE SEQUENCE</scope>
    <source>
        <strain evidence="3">WJC10195</strain>
    </source>
</reference>
<keyword evidence="4" id="KW-1185">Reference proteome</keyword>
<organism evidence="3 4">
    <name type="scientific">Synaphobranchus kaupii</name>
    <name type="common">Kaup's arrowtooth eel</name>
    <dbReference type="NCBI Taxonomy" id="118154"/>
    <lineage>
        <taxon>Eukaryota</taxon>
        <taxon>Metazoa</taxon>
        <taxon>Chordata</taxon>
        <taxon>Craniata</taxon>
        <taxon>Vertebrata</taxon>
        <taxon>Euteleostomi</taxon>
        <taxon>Actinopterygii</taxon>
        <taxon>Neopterygii</taxon>
        <taxon>Teleostei</taxon>
        <taxon>Anguilliformes</taxon>
        <taxon>Synaphobranchidae</taxon>
        <taxon>Synaphobranchus</taxon>
    </lineage>
</organism>
<proteinExistence type="predicted"/>
<feature type="transmembrane region" description="Helical" evidence="2">
    <location>
        <begin position="259"/>
        <end position="281"/>
    </location>
</feature>
<dbReference type="EMBL" id="JAINUF010000006">
    <property type="protein sequence ID" value="KAJ8355595.1"/>
    <property type="molecule type" value="Genomic_DNA"/>
</dbReference>
<sequence length="317" mass="34750">CKLWTTIKRLTLDYSKSHHPLGQVLLWRSETSVGMRNETERANQQAPTRHPFWLFCGRPQPPHCPGRHPFSTCAVGPAEFGDPEDVGDPGATVFALQLFGTEEFQERTTGLCVIMANTRVYVEVSVNGVERGGVEVASPAWCRPSRTPMPPRVGPSSRTAVSSSPRSRRFGRAGPSRKTRERAAELPSLQAPLLQRGAPRGPNTGQLPREGPVCPPLIPQPHSQQCEYRYLLRPMLVTLPLGRAQRRPSSGSEVDTGSVVGVSFAAFIIGVILMGALWCIYTRTGVTLPLRRVSLQDPVDQTAAAWTPPDLLEQSSM</sequence>
<gene>
    <name evidence="3" type="ORF">SKAU_G00183890</name>
</gene>
<keyword evidence="2" id="KW-1133">Transmembrane helix</keyword>
<feature type="compositionally biased region" description="Low complexity" evidence="1">
    <location>
        <begin position="156"/>
        <end position="165"/>
    </location>
</feature>
<comment type="caution">
    <text evidence="3">The sequence shown here is derived from an EMBL/GenBank/DDBJ whole genome shotgun (WGS) entry which is preliminary data.</text>
</comment>
<evidence type="ECO:0000313" key="4">
    <source>
        <dbReference type="Proteomes" id="UP001152622"/>
    </source>
</evidence>
<name>A0A9Q1FCM7_SYNKA</name>
<keyword evidence="2" id="KW-0472">Membrane</keyword>
<evidence type="ECO:0000313" key="3">
    <source>
        <dbReference type="EMBL" id="KAJ8355595.1"/>
    </source>
</evidence>
<feature type="non-terminal residue" evidence="3">
    <location>
        <position position="317"/>
    </location>
</feature>
<feature type="region of interest" description="Disordered" evidence="1">
    <location>
        <begin position="144"/>
        <end position="218"/>
    </location>
</feature>
<protein>
    <submittedName>
        <fullName evidence="3">Uncharacterized protein</fullName>
    </submittedName>
</protein>
<accession>A0A9Q1FCM7</accession>
<feature type="compositionally biased region" description="Basic residues" evidence="1">
    <location>
        <begin position="166"/>
        <end position="180"/>
    </location>
</feature>
<dbReference type="OrthoDB" id="8963415at2759"/>
<evidence type="ECO:0000256" key="2">
    <source>
        <dbReference type="SAM" id="Phobius"/>
    </source>
</evidence>
<dbReference type="Proteomes" id="UP001152622">
    <property type="component" value="Chromosome 6"/>
</dbReference>
<dbReference type="AlphaFoldDB" id="A0A9Q1FCM7"/>